<dbReference type="PANTHER" id="PTHR43586:SF15">
    <property type="entry name" value="BLR3095 PROTEIN"/>
    <property type="match status" value="1"/>
</dbReference>
<reference evidence="3" key="1">
    <citation type="submission" date="2020-12" db="EMBL/GenBank/DDBJ databases">
        <title>Bacterial taxonomy.</title>
        <authorList>
            <person name="Pan X."/>
        </authorList>
    </citation>
    <scope>NUCLEOTIDE SEQUENCE</scope>
    <source>
        <strain evidence="3">B2012</strain>
    </source>
</reference>
<organism evidence="3 4">
    <name type="scientific">Acuticoccus mangrovi</name>
    <dbReference type="NCBI Taxonomy" id="2796142"/>
    <lineage>
        <taxon>Bacteria</taxon>
        <taxon>Pseudomonadati</taxon>
        <taxon>Pseudomonadota</taxon>
        <taxon>Alphaproteobacteria</taxon>
        <taxon>Hyphomicrobiales</taxon>
        <taxon>Amorphaceae</taxon>
        <taxon>Acuticoccus</taxon>
    </lineage>
</organism>
<proteinExistence type="predicted"/>
<dbReference type="InterPro" id="IPR015421">
    <property type="entry name" value="PyrdxlP-dep_Trfase_major"/>
</dbReference>
<comment type="caution">
    <text evidence="3">The sequence shown here is derived from an EMBL/GenBank/DDBJ whole genome shotgun (WGS) entry which is preliminary data.</text>
</comment>
<dbReference type="SUPFAM" id="SSF53383">
    <property type="entry name" value="PLP-dependent transferases"/>
    <property type="match status" value="1"/>
</dbReference>
<keyword evidence="4" id="KW-1185">Reference proteome</keyword>
<sequence>MTTETALFDPAAFRIPPGTAHLAAGGETPFLHSHDAIFARYADDKSRGLAGRERLNAMAERVRARAADYLGADPCEIGFAGSVADGVAIAAANAGFEAGDRVVVARHEFPSVAVPLAMRSDVALVEARNPDCAAFTEAIEATPGGPVRVIAVSYVSYVDGRRVDLAAFRRLADALGAALWVDFTQCSGVLPVDLAITDFAFSSCYKWLLGTTSAAVCYWNRTRRPDWRPRASGWGGLVHNAPFKLDDAALRARDDAGVFTRGNPAHLALMILENALDFLGRFDALALAAHVQDLTTSLILGLGEMGLAVTTPAERECHGASVCIRHPDPPAVVARLAQDGVLAWGGHGRVRFSFHGYNHAGDVARALRAMAALA</sequence>
<dbReference type="RefSeq" id="WP_198882811.1">
    <property type="nucleotide sequence ID" value="NZ_JAEKJA010000011.1"/>
</dbReference>
<evidence type="ECO:0000259" key="2">
    <source>
        <dbReference type="Pfam" id="PF00266"/>
    </source>
</evidence>
<dbReference type="PANTHER" id="PTHR43586">
    <property type="entry name" value="CYSTEINE DESULFURASE"/>
    <property type="match status" value="1"/>
</dbReference>
<evidence type="ECO:0000256" key="1">
    <source>
        <dbReference type="ARBA" id="ARBA00022898"/>
    </source>
</evidence>
<dbReference type="InterPro" id="IPR015424">
    <property type="entry name" value="PyrdxlP-dep_Trfase"/>
</dbReference>
<dbReference type="Pfam" id="PF00266">
    <property type="entry name" value="Aminotran_5"/>
    <property type="match status" value="1"/>
</dbReference>
<evidence type="ECO:0000313" key="4">
    <source>
        <dbReference type="Proteomes" id="UP000609531"/>
    </source>
</evidence>
<dbReference type="Proteomes" id="UP000609531">
    <property type="component" value="Unassembled WGS sequence"/>
</dbReference>
<protein>
    <submittedName>
        <fullName evidence="3">Aminotransferase class V-fold PLP-dependent enzyme</fullName>
    </submittedName>
</protein>
<dbReference type="EMBL" id="JAEKJA010000011">
    <property type="protein sequence ID" value="MBJ3776918.1"/>
    <property type="molecule type" value="Genomic_DNA"/>
</dbReference>
<dbReference type="GO" id="GO:0008483">
    <property type="term" value="F:transaminase activity"/>
    <property type="evidence" value="ECO:0007669"/>
    <property type="project" value="UniProtKB-KW"/>
</dbReference>
<keyword evidence="3" id="KW-0032">Aminotransferase</keyword>
<accession>A0A934IQT2</accession>
<dbReference type="Gene3D" id="3.40.640.10">
    <property type="entry name" value="Type I PLP-dependent aspartate aminotransferase-like (Major domain)"/>
    <property type="match status" value="1"/>
</dbReference>
<dbReference type="Gene3D" id="3.90.1150.10">
    <property type="entry name" value="Aspartate Aminotransferase, domain 1"/>
    <property type="match status" value="1"/>
</dbReference>
<keyword evidence="3" id="KW-0808">Transferase</keyword>
<name>A0A934IQT2_9HYPH</name>
<dbReference type="InterPro" id="IPR015422">
    <property type="entry name" value="PyrdxlP-dep_Trfase_small"/>
</dbReference>
<dbReference type="InterPro" id="IPR000192">
    <property type="entry name" value="Aminotrans_V_dom"/>
</dbReference>
<evidence type="ECO:0000313" key="3">
    <source>
        <dbReference type="EMBL" id="MBJ3776918.1"/>
    </source>
</evidence>
<gene>
    <name evidence="3" type="ORF">JCR33_14525</name>
</gene>
<keyword evidence="1" id="KW-0663">Pyridoxal phosphate</keyword>
<feature type="domain" description="Aminotransferase class V" evidence="2">
    <location>
        <begin position="53"/>
        <end position="364"/>
    </location>
</feature>
<dbReference type="AlphaFoldDB" id="A0A934IQT2"/>